<keyword evidence="1" id="KW-0472">Membrane</keyword>
<reference evidence="2 3" key="1">
    <citation type="journal article" date="2016" name="Nat. Commun.">
        <title>Thousands of microbial genomes shed light on interconnected biogeochemical processes in an aquifer system.</title>
        <authorList>
            <person name="Anantharaman K."/>
            <person name="Brown C.T."/>
            <person name="Hug L.A."/>
            <person name="Sharon I."/>
            <person name="Castelle C.J."/>
            <person name="Probst A.J."/>
            <person name="Thomas B.C."/>
            <person name="Singh A."/>
            <person name="Wilkins M.J."/>
            <person name="Karaoz U."/>
            <person name="Brodie E.L."/>
            <person name="Williams K.H."/>
            <person name="Hubbard S.S."/>
            <person name="Banfield J.F."/>
        </authorList>
    </citation>
    <scope>NUCLEOTIDE SEQUENCE [LARGE SCALE GENOMIC DNA]</scope>
</reference>
<organism evidence="2 3">
    <name type="scientific">Candidatus Woesebacteria bacterium RBG_13_36_22</name>
    <dbReference type="NCBI Taxonomy" id="1802478"/>
    <lineage>
        <taxon>Bacteria</taxon>
        <taxon>Candidatus Woeseibacteriota</taxon>
    </lineage>
</organism>
<proteinExistence type="predicted"/>
<evidence type="ECO:0000313" key="3">
    <source>
        <dbReference type="Proteomes" id="UP000176939"/>
    </source>
</evidence>
<sequence length="182" mass="21059">MNDYASYLGAVALLVSILTLVYHYFGWVLRSRKEMSDLEIKLGDRISAEIKTCPLKLEIKSVEDKLDAHLIQISERLARVETKMELFWNQVRGAVNSMIKQPIHFKKDELMDKLLEERKPKIRIEELYELKSILKEELPALTEVKSEKCLAYALALAYIDQILYDRNCLCAEEAPVKVQAEV</sequence>
<keyword evidence="1" id="KW-0812">Transmembrane</keyword>
<evidence type="ECO:0000256" key="1">
    <source>
        <dbReference type="SAM" id="Phobius"/>
    </source>
</evidence>
<dbReference type="Proteomes" id="UP000176939">
    <property type="component" value="Unassembled WGS sequence"/>
</dbReference>
<keyword evidence="1" id="KW-1133">Transmembrane helix</keyword>
<evidence type="ECO:0000313" key="2">
    <source>
        <dbReference type="EMBL" id="OGM09161.1"/>
    </source>
</evidence>
<dbReference type="EMBL" id="MGFQ01000024">
    <property type="protein sequence ID" value="OGM09161.1"/>
    <property type="molecule type" value="Genomic_DNA"/>
</dbReference>
<gene>
    <name evidence="2" type="ORF">A2Z67_04440</name>
</gene>
<feature type="transmembrane region" description="Helical" evidence="1">
    <location>
        <begin position="6"/>
        <end position="25"/>
    </location>
</feature>
<name>A0A1F7X2G7_9BACT</name>
<dbReference type="AlphaFoldDB" id="A0A1F7X2G7"/>
<accession>A0A1F7X2G7</accession>
<protein>
    <submittedName>
        <fullName evidence="2">Uncharacterized protein</fullName>
    </submittedName>
</protein>
<comment type="caution">
    <text evidence="2">The sequence shown here is derived from an EMBL/GenBank/DDBJ whole genome shotgun (WGS) entry which is preliminary data.</text>
</comment>